<dbReference type="GO" id="GO:0008270">
    <property type="term" value="F:zinc ion binding"/>
    <property type="evidence" value="ECO:0007669"/>
    <property type="project" value="UniProtKB-UniRule"/>
</dbReference>
<evidence type="ECO:0000256" key="2">
    <source>
        <dbReference type="ARBA" id="ARBA00009779"/>
    </source>
</evidence>
<dbReference type="CDD" id="cd07340">
    <property type="entry name" value="M48B_Htpx_like"/>
    <property type="match status" value="1"/>
</dbReference>
<keyword evidence="11 12" id="KW-0472">Membrane</keyword>
<dbReference type="EC" id="3.4.24.-" evidence="12"/>
<dbReference type="GO" id="GO:0006508">
    <property type="term" value="P:proteolysis"/>
    <property type="evidence" value="ECO:0007669"/>
    <property type="project" value="UniProtKB-KW"/>
</dbReference>
<dbReference type="Gene3D" id="3.30.2010.10">
    <property type="entry name" value="Metalloproteases ('zincins'), catalytic domain"/>
    <property type="match status" value="1"/>
</dbReference>
<dbReference type="GO" id="GO:0004222">
    <property type="term" value="F:metalloendopeptidase activity"/>
    <property type="evidence" value="ECO:0007669"/>
    <property type="project" value="UniProtKB-UniRule"/>
</dbReference>
<name>A0A1T4QK76_9HYPH</name>
<accession>A0A1T4QK76</accession>
<feature type="active site" evidence="12">
    <location>
        <position position="160"/>
    </location>
</feature>
<dbReference type="OrthoDB" id="15218at2"/>
<evidence type="ECO:0000256" key="8">
    <source>
        <dbReference type="ARBA" id="ARBA00022833"/>
    </source>
</evidence>
<comment type="cofactor">
    <cofactor evidence="12">
        <name>Zn(2+)</name>
        <dbReference type="ChEBI" id="CHEBI:29105"/>
    </cofactor>
    <text evidence="12">Binds 1 zinc ion per subunit.</text>
</comment>
<gene>
    <name evidence="12" type="primary">htpX</name>
    <name evidence="14" type="ORF">SAMN02745126_03276</name>
</gene>
<dbReference type="InterPro" id="IPR022919">
    <property type="entry name" value="Pept_M48_protease_HtpX"/>
</dbReference>
<keyword evidence="8 12" id="KW-0862">Zinc</keyword>
<evidence type="ECO:0000256" key="11">
    <source>
        <dbReference type="ARBA" id="ARBA00023136"/>
    </source>
</evidence>
<evidence type="ECO:0000256" key="5">
    <source>
        <dbReference type="ARBA" id="ARBA00022692"/>
    </source>
</evidence>
<keyword evidence="5 12" id="KW-0812">Transmembrane</keyword>
<reference evidence="15" key="1">
    <citation type="submission" date="2017-02" db="EMBL/GenBank/DDBJ databases">
        <authorList>
            <person name="Varghese N."/>
            <person name="Submissions S."/>
        </authorList>
    </citation>
    <scope>NUCLEOTIDE SEQUENCE [LARGE SCALE GENOMIC DNA]</scope>
    <source>
        <strain evidence="15">ATCC 27094</strain>
    </source>
</reference>
<feature type="transmembrane region" description="Helical" evidence="12">
    <location>
        <begin position="217"/>
        <end position="238"/>
    </location>
</feature>
<evidence type="ECO:0000313" key="15">
    <source>
        <dbReference type="Proteomes" id="UP000190092"/>
    </source>
</evidence>
<keyword evidence="9 12" id="KW-1133">Transmembrane helix</keyword>
<feature type="transmembrane region" description="Helical" evidence="12">
    <location>
        <begin position="52"/>
        <end position="76"/>
    </location>
</feature>
<feature type="domain" description="Peptidase M48" evidence="13">
    <location>
        <begin position="94"/>
        <end position="320"/>
    </location>
</feature>
<dbReference type="InterPro" id="IPR050083">
    <property type="entry name" value="HtpX_protease"/>
</dbReference>
<keyword evidence="3 12" id="KW-1003">Cell membrane</keyword>
<keyword evidence="6 12" id="KW-0479">Metal-binding</keyword>
<dbReference type="HAMAP" id="MF_00188">
    <property type="entry name" value="Pept_M48_protease_HtpX"/>
    <property type="match status" value="1"/>
</dbReference>
<feature type="binding site" evidence="12">
    <location>
        <position position="163"/>
    </location>
    <ligand>
        <name>Zn(2+)</name>
        <dbReference type="ChEBI" id="CHEBI:29105"/>
        <note>catalytic</note>
    </ligand>
</feature>
<evidence type="ECO:0000256" key="12">
    <source>
        <dbReference type="HAMAP-Rule" id="MF_00188"/>
    </source>
</evidence>
<feature type="binding site" evidence="12">
    <location>
        <position position="159"/>
    </location>
    <ligand>
        <name>Zn(2+)</name>
        <dbReference type="ChEBI" id="CHEBI:29105"/>
        <note>catalytic</note>
    </ligand>
</feature>
<evidence type="ECO:0000256" key="7">
    <source>
        <dbReference type="ARBA" id="ARBA00022801"/>
    </source>
</evidence>
<comment type="subcellular location">
    <subcellularLocation>
        <location evidence="1 12">Cell membrane</location>
        <topology evidence="1 12">Multi-pass membrane protein</topology>
    </subcellularLocation>
</comment>
<evidence type="ECO:0000256" key="9">
    <source>
        <dbReference type="ARBA" id="ARBA00022989"/>
    </source>
</evidence>
<feature type="transmembrane region" description="Helical" evidence="12">
    <location>
        <begin position="19"/>
        <end position="40"/>
    </location>
</feature>
<keyword evidence="15" id="KW-1185">Reference proteome</keyword>
<dbReference type="Proteomes" id="UP000190092">
    <property type="component" value="Unassembled WGS sequence"/>
</dbReference>
<evidence type="ECO:0000256" key="10">
    <source>
        <dbReference type="ARBA" id="ARBA00023049"/>
    </source>
</evidence>
<keyword evidence="7 12" id="KW-0378">Hydrolase</keyword>
<dbReference type="InterPro" id="IPR001915">
    <property type="entry name" value="Peptidase_M48"/>
</dbReference>
<dbReference type="PANTHER" id="PTHR43221">
    <property type="entry name" value="PROTEASE HTPX"/>
    <property type="match status" value="1"/>
</dbReference>
<proteinExistence type="inferred from homology"/>
<dbReference type="GO" id="GO:0005886">
    <property type="term" value="C:plasma membrane"/>
    <property type="evidence" value="ECO:0007669"/>
    <property type="project" value="UniProtKB-SubCell"/>
</dbReference>
<evidence type="ECO:0000313" key="14">
    <source>
        <dbReference type="EMBL" id="SKA04115.1"/>
    </source>
</evidence>
<dbReference type="AlphaFoldDB" id="A0A1T4QK76"/>
<protein>
    <recommendedName>
        <fullName evidence="12">Protease HtpX homolog</fullName>
        <ecNumber evidence="12">3.4.24.-</ecNumber>
    </recommendedName>
</protein>
<keyword evidence="4 12" id="KW-0645">Protease</keyword>
<dbReference type="Pfam" id="PF01435">
    <property type="entry name" value="Peptidase_M48"/>
    <property type="match status" value="1"/>
</dbReference>
<organism evidence="14 15">
    <name type="scientific">Enhydrobacter aerosaccus</name>
    <dbReference type="NCBI Taxonomy" id="225324"/>
    <lineage>
        <taxon>Bacteria</taxon>
        <taxon>Pseudomonadati</taxon>
        <taxon>Pseudomonadota</taxon>
        <taxon>Alphaproteobacteria</taxon>
        <taxon>Hyphomicrobiales</taxon>
        <taxon>Enhydrobacter</taxon>
    </lineage>
</organism>
<evidence type="ECO:0000256" key="6">
    <source>
        <dbReference type="ARBA" id="ARBA00022723"/>
    </source>
</evidence>
<evidence type="ECO:0000256" key="4">
    <source>
        <dbReference type="ARBA" id="ARBA00022670"/>
    </source>
</evidence>
<feature type="binding site" evidence="12">
    <location>
        <position position="247"/>
    </location>
    <ligand>
        <name>Zn(2+)</name>
        <dbReference type="ChEBI" id="CHEBI:29105"/>
        <note>catalytic</note>
    </ligand>
</feature>
<evidence type="ECO:0000256" key="1">
    <source>
        <dbReference type="ARBA" id="ARBA00004651"/>
    </source>
</evidence>
<dbReference type="RefSeq" id="WP_085934968.1">
    <property type="nucleotide sequence ID" value="NZ_FUWJ01000003.1"/>
</dbReference>
<dbReference type="PANTHER" id="PTHR43221:SF1">
    <property type="entry name" value="PROTEASE HTPX"/>
    <property type="match status" value="1"/>
</dbReference>
<dbReference type="STRING" id="225324.SAMN02745126_03276"/>
<dbReference type="EMBL" id="FUWJ01000003">
    <property type="protein sequence ID" value="SKA04115.1"/>
    <property type="molecule type" value="Genomic_DNA"/>
</dbReference>
<comment type="similarity">
    <text evidence="2 12">Belongs to the peptidase M48B family.</text>
</comment>
<keyword evidence="10 12" id="KW-0482">Metalloprotease</keyword>
<sequence>MAGTTDFVAAQAVNRRNTLVLLVVLTALAAITGYVVGWLLEGEATDQVPMLSRVGLAAAGLMALASVGWSAISLAFGDRMVLAMAEARAIEKADAPQLYNVVEEMSLAAGVPMPRVMILETEALNAFATGTTPARGTIVVTRGLLERLNRDELQGVVAHEMAHLANLDTRYMVVVGVTVGLIALVCDMILRTMSWGGSSSGSSSGGRRDDRKDSSGAGLLIILLVVVAILAPIAARAVQMAVSRQREYLADATSVQFTRNPNGLISALTKLADAAGPFPGVSRATQHLFIVNPVQAMTAKTSSLFATHPDIASRIARLRDLGA</sequence>
<evidence type="ECO:0000259" key="13">
    <source>
        <dbReference type="Pfam" id="PF01435"/>
    </source>
</evidence>
<feature type="transmembrane region" description="Helical" evidence="12">
    <location>
        <begin position="171"/>
        <end position="190"/>
    </location>
</feature>
<evidence type="ECO:0000256" key="3">
    <source>
        <dbReference type="ARBA" id="ARBA00022475"/>
    </source>
</evidence>
<keyword evidence="14" id="KW-0346">Stress response</keyword>